<evidence type="ECO:0000313" key="2">
    <source>
        <dbReference type="Proteomes" id="UP000828251"/>
    </source>
</evidence>
<organism evidence="1 2">
    <name type="scientific">Gossypium stocksii</name>
    <dbReference type="NCBI Taxonomy" id="47602"/>
    <lineage>
        <taxon>Eukaryota</taxon>
        <taxon>Viridiplantae</taxon>
        <taxon>Streptophyta</taxon>
        <taxon>Embryophyta</taxon>
        <taxon>Tracheophyta</taxon>
        <taxon>Spermatophyta</taxon>
        <taxon>Magnoliopsida</taxon>
        <taxon>eudicotyledons</taxon>
        <taxon>Gunneridae</taxon>
        <taxon>Pentapetalae</taxon>
        <taxon>rosids</taxon>
        <taxon>malvids</taxon>
        <taxon>Malvales</taxon>
        <taxon>Malvaceae</taxon>
        <taxon>Malvoideae</taxon>
        <taxon>Gossypium</taxon>
    </lineage>
</organism>
<dbReference type="OrthoDB" id="1728298at2759"/>
<keyword evidence="2" id="KW-1185">Reference proteome</keyword>
<dbReference type="Proteomes" id="UP000828251">
    <property type="component" value="Unassembled WGS sequence"/>
</dbReference>
<proteinExistence type="predicted"/>
<evidence type="ECO:0000313" key="1">
    <source>
        <dbReference type="EMBL" id="KAH1108224.1"/>
    </source>
</evidence>
<accession>A0A9D4ADU4</accession>
<reference evidence="1 2" key="1">
    <citation type="journal article" date="2021" name="Plant Biotechnol. J.">
        <title>Multi-omics assisted identification of the key and species-specific regulatory components of drought-tolerant mechanisms in Gossypium stocksii.</title>
        <authorList>
            <person name="Yu D."/>
            <person name="Ke L."/>
            <person name="Zhang D."/>
            <person name="Wu Y."/>
            <person name="Sun Y."/>
            <person name="Mei J."/>
            <person name="Sun J."/>
            <person name="Sun Y."/>
        </authorList>
    </citation>
    <scope>NUCLEOTIDE SEQUENCE [LARGE SCALE GENOMIC DNA]</scope>
    <source>
        <strain evidence="2">cv. E1</strain>
        <tissue evidence="1">Leaf</tissue>
    </source>
</reference>
<dbReference type="AlphaFoldDB" id="A0A9D4ADU4"/>
<protein>
    <submittedName>
        <fullName evidence="1">Uncharacterized protein</fullName>
    </submittedName>
</protein>
<dbReference type="EMBL" id="JAIQCV010000004">
    <property type="protein sequence ID" value="KAH1108224.1"/>
    <property type="molecule type" value="Genomic_DNA"/>
</dbReference>
<name>A0A9D4ADU4_9ROSI</name>
<sequence>MVLDKGTLSIELRKSVKGGFSFRQADLSISGAFAKTPLKIIALAALRFCENVAIESKHGIDGANRRSYNGTLDDKLAKDYLKKLRAPKTEPLKKAEIMKSVVKKCTAMAGGKAVKCSRCEYLNGTVKKAPKMIGMRLTSPSPVYRGILAMFLAGSRQVSGKVLKQHQERRLQQLLPKRQIVMV</sequence>
<comment type="caution">
    <text evidence="1">The sequence shown here is derived from an EMBL/GenBank/DDBJ whole genome shotgun (WGS) entry which is preliminary data.</text>
</comment>
<gene>
    <name evidence="1" type="ORF">J1N35_011992</name>
</gene>